<evidence type="ECO:0000313" key="3">
    <source>
        <dbReference type="EMBL" id="KUN57453.1"/>
    </source>
</evidence>
<dbReference type="InterPro" id="IPR032710">
    <property type="entry name" value="NTF2-like_dom_sf"/>
</dbReference>
<dbReference type="EMBL" id="LMWU01000073">
    <property type="protein sequence ID" value="KUN57453.1"/>
    <property type="molecule type" value="Genomic_DNA"/>
</dbReference>
<protein>
    <submittedName>
        <fullName evidence="3">Enoyl-CoA hydratase</fullName>
    </submittedName>
</protein>
<evidence type="ECO:0000256" key="1">
    <source>
        <dbReference type="ARBA" id="ARBA00005254"/>
    </source>
</evidence>
<dbReference type="SUPFAM" id="SSF52096">
    <property type="entry name" value="ClpP/crotonase"/>
    <property type="match status" value="1"/>
</dbReference>
<feature type="domain" description="SnoaL-like" evidence="2">
    <location>
        <begin position="13"/>
        <end position="117"/>
    </location>
</feature>
<dbReference type="InterPro" id="IPR014748">
    <property type="entry name" value="Enoyl-CoA_hydra_C"/>
</dbReference>
<dbReference type="AlphaFoldDB" id="A0A101RKX7"/>
<organism evidence="3 4">
    <name type="scientific">Streptomyces canus</name>
    <dbReference type="NCBI Taxonomy" id="58343"/>
    <lineage>
        <taxon>Bacteria</taxon>
        <taxon>Bacillati</taxon>
        <taxon>Actinomycetota</taxon>
        <taxon>Actinomycetes</taxon>
        <taxon>Kitasatosporales</taxon>
        <taxon>Streptomycetaceae</taxon>
        <taxon>Streptomyces</taxon>
        <taxon>Streptomyces aurantiacus group</taxon>
    </lineage>
</organism>
<dbReference type="PANTHER" id="PTHR43459">
    <property type="entry name" value="ENOYL-COA HYDRATASE"/>
    <property type="match status" value="1"/>
</dbReference>
<dbReference type="InterPro" id="IPR001753">
    <property type="entry name" value="Enoyl-CoA_hydra/iso"/>
</dbReference>
<comment type="caution">
    <text evidence="3">The sequence shown here is derived from an EMBL/GenBank/DDBJ whole genome shotgun (WGS) entry which is preliminary data.</text>
</comment>
<evidence type="ECO:0000313" key="4">
    <source>
        <dbReference type="Proteomes" id="UP000053669"/>
    </source>
</evidence>
<dbReference type="Gene3D" id="3.10.450.50">
    <property type="match status" value="1"/>
</dbReference>
<gene>
    <name evidence="3" type="ORF">AQJ46_47695</name>
</gene>
<dbReference type="Gene3D" id="3.90.226.10">
    <property type="entry name" value="2-enoyl-CoA Hydratase, Chain A, domain 1"/>
    <property type="match status" value="1"/>
</dbReference>
<reference evidence="3 4" key="1">
    <citation type="submission" date="2015-10" db="EMBL/GenBank/DDBJ databases">
        <title>Draft genome sequence of Streptomyces canus DSM 40017, type strain for the species Streptomyces canus.</title>
        <authorList>
            <person name="Ruckert C."/>
            <person name="Winkler A."/>
            <person name="Kalinowski J."/>
            <person name="Kampfer P."/>
            <person name="Glaeser S."/>
        </authorList>
    </citation>
    <scope>NUCLEOTIDE SEQUENCE [LARGE SCALE GENOMIC DNA]</scope>
    <source>
        <strain evidence="3 4">DSM 40017</strain>
    </source>
</reference>
<dbReference type="Pfam" id="PF12680">
    <property type="entry name" value="SnoaL_2"/>
    <property type="match status" value="1"/>
</dbReference>
<dbReference type="PANTHER" id="PTHR43459:SF1">
    <property type="entry name" value="EG:BACN32G11.4 PROTEIN"/>
    <property type="match status" value="1"/>
</dbReference>
<dbReference type="InterPro" id="IPR029045">
    <property type="entry name" value="ClpP/crotonase-like_dom_sf"/>
</dbReference>
<name>A0A101RKX7_9ACTN</name>
<dbReference type="SUPFAM" id="SSF54427">
    <property type="entry name" value="NTF2-like"/>
    <property type="match status" value="1"/>
</dbReference>
<sequence length="398" mass="42578">MQCDEKEAIAAGLYQALACGDRKRLDEILHPEFEGRTTEGLPMGLGGTYTGPDAMRRNFWGQIARSYDARAEPAEYRHLDDGQVLVLGRYVGAAREGGGKLDAEFFHLLRFDEEQITGLVQLTDSARWTTALGSAQGLSTIDLRVTDGLAEIRLDRPHTRNALDEVMAADLYEVAQRLATDPGVRAVLITGNGPAFTVGGDISVFAQSTAAGLPTKLRRMTSPYHEAMRILSRLDAPVVCAVHGAAAGGGLGLLYCADIVLAAEGTKFASGFTALGLSGDGGNSWFLPRLVGPRRAAEFYLEQRVLDAQEAAEWGLVTRVLPADALAAEALAVARRLADGPTRAYGEIRRLLRDSWSATLSEQLTAESDGIARTAATSDASAAVAAFIAKRKPTFEGR</sequence>
<dbReference type="Proteomes" id="UP000053669">
    <property type="component" value="Unassembled WGS sequence"/>
</dbReference>
<dbReference type="CDD" id="cd06558">
    <property type="entry name" value="crotonase-like"/>
    <property type="match status" value="1"/>
</dbReference>
<dbReference type="GO" id="GO:0003824">
    <property type="term" value="F:catalytic activity"/>
    <property type="evidence" value="ECO:0007669"/>
    <property type="project" value="UniProtKB-ARBA"/>
</dbReference>
<dbReference type="Gene3D" id="1.10.12.10">
    <property type="entry name" value="Lyase 2-enoyl-coa Hydratase, Chain A, domain 2"/>
    <property type="match status" value="1"/>
</dbReference>
<accession>A0A101RKX7</accession>
<proteinExistence type="inferred from homology"/>
<dbReference type="Pfam" id="PF00378">
    <property type="entry name" value="ECH_1"/>
    <property type="match status" value="1"/>
</dbReference>
<comment type="similarity">
    <text evidence="1">Belongs to the enoyl-CoA hydratase/isomerase family.</text>
</comment>
<dbReference type="RefSeq" id="WP_059211640.1">
    <property type="nucleotide sequence ID" value="NZ_KQ948683.1"/>
</dbReference>
<evidence type="ECO:0000259" key="2">
    <source>
        <dbReference type="Pfam" id="PF12680"/>
    </source>
</evidence>
<dbReference type="InterPro" id="IPR037401">
    <property type="entry name" value="SnoaL-like"/>
</dbReference>
<dbReference type="STRING" id="58343.AQJ46_47695"/>